<proteinExistence type="predicted"/>
<dbReference type="AlphaFoldDB" id="A0A1B0BEX9"/>
<dbReference type="EnsemblMetazoa" id="GPPI027858-RA">
    <property type="protein sequence ID" value="GPPI027858-PA"/>
    <property type="gene ID" value="GPPI027858"/>
</dbReference>
<reference evidence="2" key="1">
    <citation type="submission" date="2015-01" db="EMBL/GenBank/DDBJ databases">
        <authorList>
            <person name="Aksoy S."/>
            <person name="Warren W."/>
            <person name="Wilson R.K."/>
        </authorList>
    </citation>
    <scope>NUCLEOTIDE SEQUENCE [LARGE SCALE GENOMIC DNA]</scope>
    <source>
        <strain evidence="2">IAEA</strain>
    </source>
</reference>
<dbReference type="VEuPathDB" id="VectorBase:GPPI027858"/>
<protein>
    <submittedName>
        <fullName evidence="1">Uncharacterized protein</fullName>
    </submittedName>
</protein>
<name>A0A1B0BEX9_9MUSC</name>
<organism evidence="1 2">
    <name type="scientific">Glossina palpalis gambiensis</name>
    <dbReference type="NCBI Taxonomy" id="67801"/>
    <lineage>
        <taxon>Eukaryota</taxon>
        <taxon>Metazoa</taxon>
        <taxon>Ecdysozoa</taxon>
        <taxon>Arthropoda</taxon>
        <taxon>Hexapoda</taxon>
        <taxon>Insecta</taxon>
        <taxon>Pterygota</taxon>
        <taxon>Neoptera</taxon>
        <taxon>Endopterygota</taxon>
        <taxon>Diptera</taxon>
        <taxon>Brachycera</taxon>
        <taxon>Muscomorpha</taxon>
        <taxon>Hippoboscoidea</taxon>
        <taxon>Glossinidae</taxon>
        <taxon>Glossina</taxon>
    </lineage>
</organism>
<evidence type="ECO:0000313" key="1">
    <source>
        <dbReference type="EnsemblMetazoa" id="GPPI027858-PA"/>
    </source>
</evidence>
<sequence length="131" mass="14869">MVSGKRHTHLYNINLRAEATITEKCRVRHIFKPLKSSFANYSVFLIKELQLAVICCMVSHGFQFYAYVSNKMVKVAASQDMKCAEGVGVAALVKYGPRIGASNKSLWVILHLHRPRKKLRCKRSSLNLAEF</sequence>
<dbReference type="EMBL" id="JXJN01013106">
    <property type="status" value="NOT_ANNOTATED_CDS"/>
    <property type="molecule type" value="Genomic_DNA"/>
</dbReference>
<dbReference type="Proteomes" id="UP000092460">
    <property type="component" value="Unassembled WGS sequence"/>
</dbReference>
<keyword evidence="2" id="KW-1185">Reference proteome</keyword>
<reference evidence="1" key="2">
    <citation type="submission" date="2020-05" db="UniProtKB">
        <authorList>
            <consortium name="EnsemblMetazoa"/>
        </authorList>
    </citation>
    <scope>IDENTIFICATION</scope>
    <source>
        <strain evidence="1">IAEA</strain>
    </source>
</reference>
<evidence type="ECO:0000313" key="2">
    <source>
        <dbReference type="Proteomes" id="UP000092460"/>
    </source>
</evidence>
<accession>A0A1B0BEX9</accession>